<dbReference type="CDD" id="cd06170">
    <property type="entry name" value="LuxR_C_like"/>
    <property type="match status" value="1"/>
</dbReference>
<dbReference type="InterPro" id="IPR036388">
    <property type="entry name" value="WH-like_DNA-bd_sf"/>
</dbReference>
<dbReference type="InterPro" id="IPR041664">
    <property type="entry name" value="AAA_16"/>
</dbReference>
<dbReference type="GO" id="GO:0004016">
    <property type="term" value="F:adenylate cyclase activity"/>
    <property type="evidence" value="ECO:0007669"/>
    <property type="project" value="TreeGrafter"/>
</dbReference>
<organism evidence="4 5">
    <name type="scientific">Mycobacterium intermedium</name>
    <dbReference type="NCBI Taxonomy" id="28445"/>
    <lineage>
        <taxon>Bacteria</taxon>
        <taxon>Bacillati</taxon>
        <taxon>Actinomycetota</taxon>
        <taxon>Actinomycetes</taxon>
        <taxon>Mycobacteriales</taxon>
        <taxon>Mycobacteriaceae</taxon>
        <taxon>Mycobacterium</taxon>
        <taxon>Mycobacterium simiae complex</taxon>
    </lineage>
</organism>
<dbReference type="InterPro" id="IPR027417">
    <property type="entry name" value="P-loop_NTPase"/>
</dbReference>
<evidence type="ECO:0000256" key="2">
    <source>
        <dbReference type="ARBA" id="ARBA00022840"/>
    </source>
</evidence>
<reference evidence="4 5" key="1">
    <citation type="submission" date="2017-02" db="EMBL/GenBank/DDBJ databases">
        <title>The new phylogeny of genus Mycobacterium.</title>
        <authorList>
            <person name="Tortoli E."/>
            <person name="Trovato A."/>
            <person name="Cirillo D.M."/>
        </authorList>
    </citation>
    <scope>NUCLEOTIDE SEQUENCE [LARGE SCALE GENOMIC DNA]</scope>
    <source>
        <strain evidence="4 5">DSM 44049</strain>
    </source>
</reference>
<dbReference type="OrthoDB" id="134933at2"/>
<dbReference type="InterPro" id="IPR016032">
    <property type="entry name" value="Sig_transdc_resp-reg_C-effctor"/>
</dbReference>
<dbReference type="PANTHER" id="PTHR16305">
    <property type="entry name" value="TESTICULAR SOLUBLE ADENYLYL CYCLASE"/>
    <property type="match status" value="1"/>
</dbReference>
<evidence type="ECO:0000313" key="5">
    <source>
        <dbReference type="Proteomes" id="UP000192739"/>
    </source>
</evidence>
<sequence length="901" mass="96307">MDLINRRTECNLLDAVLQAVRSGESRVLVLHGDPGIGKSALMDYMSSQLSGCRLVRAAGTESEMELPYAALHQLCAPLMDHLDNLPAPQRDALSTAFALSAGPTPDRLLLGLAVLGLVSAAAEHQPLVCLIDDLQWVDRASTAALAFVARRLGAESVAMIMATRAADPDFTNLPKMEVSGLHDGDARALLDRAWAAPLDQRVRDQLVAETGGNPLALLELPRDLTAHELAGGFGIPSARRLSGRIEESFQRRLTSLPEQTRRLLLIAAADPTGDPALLWGAAARLDIGVDAAAPAISDGLAEFGIWVRFRHPLVRSATYRSASVSERRLVHQALADATNPDTDPDRRAWHRAQAAVGPDEDVAAELERSAGRARARGGVAAAAAFLERATILTREPAQRVERALAAASAAVDAGAFDVAQDLLTVAEAGPSTDFQHARADLVRAQLAFVTGRGSDAPPLLLKAAARFEPIQAAAARTTYLQALQAAVFAGRLAVGAGVVEVARAAKTSPRPPTPTLSDLLLDGFVANFTDGYAASLPTLRRAVSAARHDVSQEEQQFLWLAGIAALHMWDDEGWEAVSRRHVELARSAGALAELPLALSSRAVMLTFAGELAAAGALHQELKTVTEATGASLATDPAMSLAAFCGNQVETSVLIEATTRDVVRRGEGMWVSVAEWTEAVLNNGIGNYQAALTPALRTADQPDLALSAWSTIELIEAAARSGASDIAARAVARLYEMTSASGTDWALGVQARSRALLSEAPDAEQLYREAIERLGRTRMRVELARTHLLYGEWLRRQRRRTDARAQLRTAHNMFDAMGMQAFAERARRELLATGETARKRTHAAAGAGANLTPQEEQVARLAAEGLTNPEIGARLFISAKTVQYHLSKVFTKLGVNSRSQLP</sequence>
<protein>
    <submittedName>
        <fullName evidence="4">LuxR family transcriptional regulator</fullName>
    </submittedName>
</protein>
<name>A0A1T3W5R8_MYCIE</name>
<dbReference type="SUPFAM" id="SSF52540">
    <property type="entry name" value="P-loop containing nucleoside triphosphate hydrolases"/>
    <property type="match status" value="1"/>
</dbReference>
<dbReference type="InterPro" id="IPR000792">
    <property type="entry name" value="Tscrpt_reg_LuxR_C"/>
</dbReference>
<evidence type="ECO:0000256" key="1">
    <source>
        <dbReference type="ARBA" id="ARBA00022741"/>
    </source>
</evidence>
<dbReference type="EMBL" id="MVHT01000052">
    <property type="protein sequence ID" value="ORB00705.1"/>
    <property type="molecule type" value="Genomic_DNA"/>
</dbReference>
<dbReference type="GO" id="GO:0005737">
    <property type="term" value="C:cytoplasm"/>
    <property type="evidence" value="ECO:0007669"/>
    <property type="project" value="TreeGrafter"/>
</dbReference>
<dbReference type="AlphaFoldDB" id="A0A1T3W5R8"/>
<dbReference type="PRINTS" id="PR00038">
    <property type="entry name" value="HTHLUXR"/>
</dbReference>
<dbReference type="GO" id="GO:0005524">
    <property type="term" value="F:ATP binding"/>
    <property type="evidence" value="ECO:0007669"/>
    <property type="project" value="UniProtKB-KW"/>
</dbReference>
<dbReference type="GO" id="GO:0006355">
    <property type="term" value="P:regulation of DNA-templated transcription"/>
    <property type="evidence" value="ECO:0007669"/>
    <property type="project" value="InterPro"/>
</dbReference>
<feature type="domain" description="HTH luxR-type" evidence="3">
    <location>
        <begin position="843"/>
        <end position="901"/>
    </location>
</feature>
<dbReference type="Pfam" id="PF13191">
    <property type="entry name" value="AAA_16"/>
    <property type="match status" value="1"/>
</dbReference>
<proteinExistence type="predicted"/>
<comment type="caution">
    <text evidence="4">The sequence shown here is derived from an EMBL/GenBank/DDBJ whole genome shotgun (WGS) entry which is preliminary data.</text>
</comment>
<evidence type="ECO:0000313" key="4">
    <source>
        <dbReference type="EMBL" id="ORB00705.1"/>
    </source>
</evidence>
<keyword evidence="2" id="KW-0067">ATP-binding</keyword>
<accession>A0A1T3W5R8</accession>
<evidence type="ECO:0000259" key="3">
    <source>
        <dbReference type="PROSITE" id="PS50043"/>
    </source>
</evidence>
<dbReference type="SUPFAM" id="SSF46894">
    <property type="entry name" value="C-terminal effector domain of the bipartite response regulators"/>
    <property type="match status" value="1"/>
</dbReference>
<dbReference type="PANTHER" id="PTHR16305:SF35">
    <property type="entry name" value="TRANSCRIPTIONAL ACTIVATOR DOMAIN"/>
    <property type="match status" value="1"/>
</dbReference>
<dbReference type="Gene3D" id="1.10.10.10">
    <property type="entry name" value="Winged helix-like DNA-binding domain superfamily/Winged helix DNA-binding domain"/>
    <property type="match status" value="1"/>
</dbReference>
<dbReference type="RefSeq" id="WP_079219837.1">
    <property type="nucleotide sequence ID" value="NZ_CBCRZH010000055.1"/>
</dbReference>
<dbReference type="SMART" id="SM00421">
    <property type="entry name" value="HTH_LUXR"/>
    <property type="match status" value="1"/>
</dbReference>
<dbReference type="PROSITE" id="PS50043">
    <property type="entry name" value="HTH_LUXR_2"/>
    <property type="match status" value="1"/>
</dbReference>
<keyword evidence="5" id="KW-1185">Reference proteome</keyword>
<dbReference type="GO" id="GO:0003677">
    <property type="term" value="F:DNA binding"/>
    <property type="evidence" value="ECO:0007669"/>
    <property type="project" value="InterPro"/>
</dbReference>
<dbReference type="Proteomes" id="UP000192739">
    <property type="component" value="Unassembled WGS sequence"/>
</dbReference>
<dbReference type="Pfam" id="PF00196">
    <property type="entry name" value="GerE"/>
    <property type="match status" value="1"/>
</dbReference>
<keyword evidence="1" id="KW-0547">Nucleotide-binding</keyword>
<gene>
    <name evidence="4" type="ORF">BST27_18315</name>
</gene>